<reference evidence="4" key="1">
    <citation type="submission" date="2017-11" db="EMBL/GenBank/DDBJ databases">
        <authorList>
            <person name="Zhu W."/>
        </authorList>
    </citation>
    <scope>NUCLEOTIDE SEQUENCE [LARGE SCALE GENOMIC DNA]</scope>
    <source>
        <strain evidence="4">CAU 1051</strain>
    </source>
</reference>
<dbReference type="InterPro" id="IPR050769">
    <property type="entry name" value="NAT_camello-type"/>
</dbReference>
<keyword evidence="4" id="KW-1185">Reference proteome</keyword>
<dbReference type="SUPFAM" id="SSF55729">
    <property type="entry name" value="Acyl-CoA N-acyltransferases (Nat)"/>
    <property type="match status" value="1"/>
</dbReference>
<evidence type="ECO:0000256" key="1">
    <source>
        <dbReference type="ARBA" id="ARBA00022679"/>
    </source>
</evidence>
<organism evidence="3 4">
    <name type="scientific">Oceanobacillus chungangensis</name>
    <dbReference type="NCBI Taxonomy" id="1229152"/>
    <lineage>
        <taxon>Bacteria</taxon>
        <taxon>Bacillati</taxon>
        <taxon>Bacillota</taxon>
        <taxon>Bacilli</taxon>
        <taxon>Bacillales</taxon>
        <taxon>Bacillaceae</taxon>
        <taxon>Oceanobacillus</taxon>
    </lineage>
</organism>
<accession>A0A3D8PRY7</accession>
<dbReference type="InterPro" id="IPR016181">
    <property type="entry name" value="Acyl_CoA_acyltransferase"/>
</dbReference>
<dbReference type="PANTHER" id="PTHR13947:SF37">
    <property type="entry name" value="LD18367P"/>
    <property type="match status" value="1"/>
</dbReference>
<dbReference type="GO" id="GO:0008080">
    <property type="term" value="F:N-acetyltransferase activity"/>
    <property type="evidence" value="ECO:0007669"/>
    <property type="project" value="InterPro"/>
</dbReference>
<evidence type="ECO:0000313" key="3">
    <source>
        <dbReference type="EMBL" id="RDW18900.1"/>
    </source>
</evidence>
<sequence>MHNIREIEEKDNLFIEGIIKKSLESFHLDIPGTAYYDPYLNNLYEFYQTQPNSKYWVIENEEGEVVGGCGIGPFDKEGKIGELQKLYLAPKAQGKGLAKELMKVALEFAGEHYAHCYLETFAILENANHLYEKFGFRRLEQSLSETTHDSCDTWYMKEL</sequence>
<dbReference type="Gene3D" id="3.40.630.30">
    <property type="match status" value="1"/>
</dbReference>
<dbReference type="AlphaFoldDB" id="A0A3D8PRY7"/>
<dbReference type="PANTHER" id="PTHR13947">
    <property type="entry name" value="GNAT FAMILY N-ACETYLTRANSFERASE"/>
    <property type="match status" value="1"/>
</dbReference>
<name>A0A3D8PRY7_9BACI</name>
<dbReference type="InterPro" id="IPR000182">
    <property type="entry name" value="GNAT_dom"/>
</dbReference>
<comment type="caution">
    <text evidence="3">The sequence shown here is derived from an EMBL/GenBank/DDBJ whole genome shotgun (WGS) entry which is preliminary data.</text>
</comment>
<feature type="domain" description="N-acetyltransferase" evidence="2">
    <location>
        <begin position="2"/>
        <end position="159"/>
    </location>
</feature>
<dbReference type="OrthoDB" id="5419426at2"/>
<evidence type="ECO:0000259" key="2">
    <source>
        <dbReference type="PROSITE" id="PS51186"/>
    </source>
</evidence>
<dbReference type="RefSeq" id="WP_115749496.1">
    <property type="nucleotide sequence ID" value="NZ_PIOD01000008.1"/>
</dbReference>
<keyword evidence="1 3" id="KW-0808">Transferase</keyword>
<dbReference type="PROSITE" id="PS51186">
    <property type="entry name" value="GNAT"/>
    <property type="match status" value="1"/>
</dbReference>
<evidence type="ECO:0000313" key="4">
    <source>
        <dbReference type="Proteomes" id="UP000256520"/>
    </source>
</evidence>
<dbReference type="CDD" id="cd04301">
    <property type="entry name" value="NAT_SF"/>
    <property type="match status" value="1"/>
</dbReference>
<proteinExistence type="predicted"/>
<dbReference type="EMBL" id="PIOD01000008">
    <property type="protein sequence ID" value="RDW18900.1"/>
    <property type="molecule type" value="Genomic_DNA"/>
</dbReference>
<dbReference type="Proteomes" id="UP000256520">
    <property type="component" value="Unassembled WGS sequence"/>
</dbReference>
<protein>
    <submittedName>
        <fullName evidence="3">GNAT family N-acetyltransferase</fullName>
    </submittedName>
</protein>
<gene>
    <name evidence="3" type="ORF">CWR45_08780</name>
</gene>
<dbReference type="Pfam" id="PF00583">
    <property type="entry name" value="Acetyltransf_1"/>
    <property type="match status" value="1"/>
</dbReference>